<dbReference type="AlphaFoldDB" id="A0A319CY84"/>
<dbReference type="PANTHER" id="PTHR24189">
    <property type="entry name" value="MYOTROPHIN"/>
    <property type="match status" value="1"/>
</dbReference>
<proteinExistence type="predicted"/>
<evidence type="ECO:0000313" key="5">
    <source>
        <dbReference type="Proteomes" id="UP000247810"/>
    </source>
</evidence>
<dbReference type="InterPro" id="IPR050745">
    <property type="entry name" value="Multifunctional_regulatory"/>
</dbReference>
<organism evidence="4 5">
    <name type="scientific">Aspergillus ellipticus CBS 707.79</name>
    <dbReference type="NCBI Taxonomy" id="1448320"/>
    <lineage>
        <taxon>Eukaryota</taxon>
        <taxon>Fungi</taxon>
        <taxon>Dikarya</taxon>
        <taxon>Ascomycota</taxon>
        <taxon>Pezizomycotina</taxon>
        <taxon>Eurotiomycetes</taxon>
        <taxon>Eurotiomycetidae</taxon>
        <taxon>Eurotiales</taxon>
        <taxon>Aspergillaceae</taxon>
        <taxon>Aspergillus</taxon>
        <taxon>Aspergillus subgen. Circumdati</taxon>
    </lineage>
</organism>
<dbReference type="Pfam" id="PF13857">
    <property type="entry name" value="Ank_5"/>
    <property type="match status" value="1"/>
</dbReference>
<name>A0A319CY84_9EURO</name>
<dbReference type="PROSITE" id="PS50088">
    <property type="entry name" value="ANK_REPEAT"/>
    <property type="match status" value="1"/>
</dbReference>
<evidence type="ECO:0000256" key="1">
    <source>
        <dbReference type="ARBA" id="ARBA00022737"/>
    </source>
</evidence>
<evidence type="ECO:0000256" key="3">
    <source>
        <dbReference type="PROSITE-ProRule" id="PRU00023"/>
    </source>
</evidence>
<protein>
    <submittedName>
        <fullName evidence="4">Ankyrin</fullName>
    </submittedName>
</protein>
<keyword evidence="5" id="KW-1185">Reference proteome</keyword>
<gene>
    <name evidence="4" type="ORF">BO71DRAFT_402703</name>
</gene>
<dbReference type="InterPro" id="IPR002110">
    <property type="entry name" value="Ankyrin_rpt"/>
</dbReference>
<dbReference type="SUPFAM" id="SSF48403">
    <property type="entry name" value="Ankyrin repeat"/>
    <property type="match status" value="1"/>
</dbReference>
<dbReference type="VEuPathDB" id="FungiDB:BO71DRAFT_402703"/>
<keyword evidence="2 3" id="KW-0040">ANK repeat</keyword>
<dbReference type="EMBL" id="KZ826008">
    <property type="protein sequence ID" value="PYH89840.1"/>
    <property type="molecule type" value="Genomic_DNA"/>
</dbReference>
<keyword evidence="1" id="KW-0677">Repeat</keyword>
<sequence length="79" mass="9027">MVELLLEYGANINAQDESGYTLLMMTVNHYASNDILCLLLDKKADLYLKDNRGMTAFDHAREKNRSEVLIMFEAAEGKR</sequence>
<accession>A0A319CY84</accession>
<dbReference type="Proteomes" id="UP000247810">
    <property type="component" value="Unassembled WGS sequence"/>
</dbReference>
<dbReference type="InterPro" id="IPR036770">
    <property type="entry name" value="Ankyrin_rpt-contain_sf"/>
</dbReference>
<dbReference type="OrthoDB" id="7464126at2759"/>
<dbReference type="PANTHER" id="PTHR24189:SF50">
    <property type="entry name" value="ANKYRIN REPEAT AND SOCS BOX PROTEIN 2"/>
    <property type="match status" value="1"/>
</dbReference>
<evidence type="ECO:0000313" key="4">
    <source>
        <dbReference type="EMBL" id="PYH89840.1"/>
    </source>
</evidence>
<dbReference type="Gene3D" id="1.25.40.20">
    <property type="entry name" value="Ankyrin repeat-containing domain"/>
    <property type="match status" value="1"/>
</dbReference>
<reference evidence="4 5" key="1">
    <citation type="submission" date="2018-02" db="EMBL/GenBank/DDBJ databases">
        <title>The genomes of Aspergillus section Nigri reveals drivers in fungal speciation.</title>
        <authorList>
            <consortium name="DOE Joint Genome Institute"/>
            <person name="Vesth T.C."/>
            <person name="Nybo J."/>
            <person name="Theobald S."/>
            <person name="Brandl J."/>
            <person name="Frisvad J.C."/>
            <person name="Nielsen K.F."/>
            <person name="Lyhne E.K."/>
            <person name="Kogle M.E."/>
            <person name="Kuo A."/>
            <person name="Riley R."/>
            <person name="Clum A."/>
            <person name="Nolan M."/>
            <person name="Lipzen A."/>
            <person name="Salamov A."/>
            <person name="Henrissat B."/>
            <person name="Wiebenga A."/>
            <person name="De vries R.P."/>
            <person name="Grigoriev I.V."/>
            <person name="Mortensen U.H."/>
            <person name="Andersen M.R."/>
            <person name="Baker S.E."/>
        </authorList>
    </citation>
    <scope>NUCLEOTIDE SEQUENCE [LARGE SCALE GENOMIC DNA]</scope>
    <source>
        <strain evidence="4 5">CBS 707.79</strain>
    </source>
</reference>
<feature type="repeat" description="ANK" evidence="3">
    <location>
        <begin position="1"/>
        <end position="17"/>
    </location>
</feature>
<evidence type="ECO:0000256" key="2">
    <source>
        <dbReference type="ARBA" id="ARBA00023043"/>
    </source>
</evidence>